<dbReference type="InterPro" id="IPR052019">
    <property type="entry name" value="F420H2_bilvrd_red/Heme_oxyg"/>
</dbReference>
<proteinExistence type="predicted"/>
<comment type="caution">
    <text evidence="3">The sequence shown here is derived from an EMBL/GenBank/DDBJ whole genome shotgun (WGS) entry which is preliminary data.</text>
</comment>
<dbReference type="Gene3D" id="2.30.110.10">
    <property type="entry name" value="Electron Transport, Fmn-binding Protein, Chain A"/>
    <property type="match status" value="1"/>
</dbReference>
<feature type="domain" description="Pyridoxamine 5'-phosphate oxidase N-terminal" evidence="2">
    <location>
        <begin position="11"/>
        <end position="143"/>
    </location>
</feature>
<reference evidence="4" key="1">
    <citation type="journal article" date="2019" name="Int. J. Syst. Evol. Microbiol.">
        <title>The Global Catalogue of Microorganisms (GCM) 10K type strain sequencing project: providing services to taxonomists for standard genome sequencing and annotation.</title>
        <authorList>
            <consortium name="The Broad Institute Genomics Platform"/>
            <consortium name="The Broad Institute Genome Sequencing Center for Infectious Disease"/>
            <person name="Wu L."/>
            <person name="Ma J."/>
        </authorList>
    </citation>
    <scope>NUCLEOTIDE SEQUENCE [LARGE SCALE GENOMIC DNA]</scope>
    <source>
        <strain evidence="4">TBRC 5832</strain>
    </source>
</reference>
<evidence type="ECO:0000259" key="2">
    <source>
        <dbReference type="Pfam" id="PF01243"/>
    </source>
</evidence>
<dbReference type="PANTHER" id="PTHR35176:SF6">
    <property type="entry name" value="HEME OXYGENASE HI_0854-RELATED"/>
    <property type="match status" value="1"/>
</dbReference>
<keyword evidence="4" id="KW-1185">Reference proteome</keyword>
<protein>
    <submittedName>
        <fullName evidence="3">Pyridoxamine 5'-phosphate oxidase family protein</fullName>
    </submittedName>
</protein>
<evidence type="ECO:0000313" key="4">
    <source>
        <dbReference type="Proteomes" id="UP001595867"/>
    </source>
</evidence>
<evidence type="ECO:0000313" key="3">
    <source>
        <dbReference type="EMBL" id="MFC4069188.1"/>
    </source>
</evidence>
<dbReference type="InterPro" id="IPR012349">
    <property type="entry name" value="Split_barrel_FMN-bd"/>
</dbReference>
<dbReference type="SUPFAM" id="SSF50475">
    <property type="entry name" value="FMN-binding split barrel"/>
    <property type="match status" value="1"/>
</dbReference>
<name>A0ABV8J212_9ACTN</name>
<dbReference type="PANTHER" id="PTHR35176">
    <property type="entry name" value="HEME OXYGENASE HI_0854-RELATED"/>
    <property type="match status" value="1"/>
</dbReference>
<sequence>MKQRDTVAMTDDEVGALLAYQRKIQIATINPDGTPHLVTMFFAAAGGRIAFWTYRASQKARNLARDPRLTCLVEDGEGYFELRGAQISGTVTVIADLPGVTGVGRLIAARMPDIPDDALDAYVAHAAPKRTAYLVDPARITSWDHRKLLA</sequence>
<gene>
    <name evidence="3" type="ORF">ACFO0C_30020</name>
</gene>
<dbReference type="EMBL" id="JBHSBL010000020">
    <property type="protein sequence ID" value="MFC4069188.1"/>
    <property type="molecule type" value="Genomic_DNA"/>
</dbReference>
<accession>A0ABV8J212</accession>
<dbReference type="Proteomes" id="UP001595867">
    <property type="component" value="Unassembled WGS sequence"/>
</dbReference>
<organism evidence="3 4">
    <name type="scientific">Actinoplanes subglobosus</name>
    <dbReference type="NCBI Taxonomy" id="1547892"/>
    <lineage>
        <taxon>Bacteria</taxon>
        <taxon>Bacillati</taxon>
        <taxon>Actinomycetota</taxon>
        <taxon>Actinomycetes</taxon>
        <taxon>Micromonosporales</taxon>
        <taxon>Micromonosporaceae</taxon>
        <taxon>Actinoplanes</taxon>
    </lineage>
</organism>
<dbReference type="Pfam" id="PF01243">
    <property type="entry name" value="PNPOx_N"/>
    <property type="match status" value="1"/>
</dbReference>
<dbReference type="RefSeq" id="WP_378070079.1">
    <property type="nucleotide sequence ID" value="NZ_JBHSBL010000020.1"/>
</dbReference>
<keyword evidence="1" id="KW-0560">Oxidoreductase</keyword>
<evidence type="ECO:0000256" key="1">
    <source>
        <dbReference type="ARBA" id="ARBA00023002"/>
    </source>
</evidence>
<dbReference type="InterPro" id="IPR011576">
    <property type="entry name" value="Pyridox_Oxase_N"/>
</dbReference>